<dbReference type="Pfam" id="PF01909">
    <property type="entry name" value="NTP_transf_2"/>
    <property type="match status" value="1"/>
</dbReference>
<evidence type="ECO:0000313" key="2">
    <source>
        <dbReference type="EMBL" id="OOG21470.1"/>
    </source>
</evidence>
<accession>A0A1V3N8T2</accession>
<dbReference type="STRING" id="108003.B1C78_16155"/>
<sequence>MRLTARQIEVIREKVHALLGEDARVRLFGSRVDDSARGGDIDLFVEVDRVLDNRAASASRLQAELQLALGDQRIDVVLVDPRTPRLPIHQVAARDGVRL</sequence>
<dbReference type="AlphaFoldDB" id="A0A1V3N8T2"/>
<dbReference type="OrthoDB" id="14556at2"/>
<feature type="domain" description="Polymerase nucleotidyl transferase" evidence="1">
    <location>
        <begin position="9"/>
        <end position="87"/>
    </location>
</feature>
<comment type="caution">
    <text evidence="2">The sequence shown here is derived from an EMBL/GenBank/DDBJ whole genome shotgun (WGS) entry which is preliminary data.</text>
</comment>
<dbReference type="Proteomes" id="UP000189462">
    <property type="component" value="Unassembled WGS sequence"/>
</dbReference>
<gene>
    <name evidence="2" type="ORF">B1C78_16155</name>
</gene>
<dbReference type="InterPro" id="IPR043519">
    <property type="entry name" value="NT_sf"/>
</dbReference>
<dbReference type="GO" id="GO:0016779">
    <property type="term" value="F:nucleotidyltransferase activity"/>
    <property type="evidence" value="ECO:0007669"/>
    <property type="project" value="InterPro"/>
</dbReference>
<dbReference type="Gene3D" id="3.30.460.10">
    <property type="entry name" value="Beta Polymerase, domain 2"/>
    <property type="match status" value="1"/>
</dbReference>
<dbReference type="InterPro" id="IPR002934">
    <property type="entry name" value="Polymerase_NTP_transf_dom"/>
</dbReference>
<name>A0A1V3N8T2_9GAMM</name>
<evidence type="ECO:0000259" key="1">
    <source>
        <dbReference type="Pfam" id="PF01909"/>
    </source>
</evidence>
<proteinExistence type="predicted"/>
<evidence type="ECO:0000313" key="3">
    <source>
        <dbReference type="Proteomes" id="UP000189462"/>
    </source>
</evidence>
<dbReference type="EMBL" id="MVBK01000125">
    <property type="protein sequence ID" value="OOG21470.1"/>
    <property type="molecule type" value="Genomic_DNA"/>
</dbReference>
<dbReference type="SUPFAM" id="SSF81301">
    <property type="entry name" value="Nucleotidyltransferase"/>
    <property type="match status" value="1"/>
</dbReference>
<keyword evidence="3" id="KW-1185">Reference proteome</keyword>
<dbReference type="RefSeq" id="WP_077280183.1">
    <property type="nucleotide sequence ID" value="NZ_MVBK01000125.1"/>
</dbReference>
<reference evidence="2 3" key="1">
    <citation type="submission" date="2017-02" db="EMBL/GenBank/DDBJ databases">
        <title>Genomic diversity within the haloalkaliphilic genus Thioalkalivibrio.</title>
        <authorList>
            <person name="Ahn A.-C."/>
            <person name="Meier-Kolthoff J."/>
            <person name="Overmars L."/>
            <person name="Richter M."/>
            <person name="Woyke T."/>
            <person name="Sorokin D.Y."/>
            <person name="Muyzer G."/>
        </authorList>
    </citation>
    <scope>NUCLEOTIDE SEQUENCE [LARGE SCALE GENOMIC DNA]</scope>
    <source>
        <strain evidence="2 3">ALJD</strain>
    </source>
</reference>
<protein>
    <recommendedName>
        <fullName evidence="1">Polymerase nucleotidyl transferase domain-containing protein</fullName>
    </recommendedName>
</protein>
<organism evidence="2 3">
    <name type="scientific">Thioalkalivibrio denitrificans</name>
    <dbReference type="NCBI Taxonomy" id="108003"/>
    <lineage>
        <taxon>Bacteria</taxon>
        <taxon>Pseudomonadati</taxon>
        <taxon>Pseudomonadota</taxon>
        <taxon>Gammaproteobacteria</taxon>
        <taxon>Chromatiales</taxon>
        <taxon>Ectothiorhodospiraceae</taxon>
        <taxon>Thioalkalivibrio</taxon>
    </lineage>
</organism>